<protein>
    <recommendedName>
        <fullName evidence="3">MarR family transcriptional regulator</fullName>
    </recommendedName>
</protein>
<gene>
    <name evidence="1" type="ORF">IFO67_12680</name>
</gene>
<accession>A0ABR9BBM4</accession>
<dbReference type="EMBL" id="JACYTO010000002">
    <property type="protein sequence ID" value="MBD8503743.1"/>
    <property type="molecule type" value="Genomic_DNA"/>
</dbReference>
<organism evidence="1 2">
    <name type="scientific">Thauera sedimentorum</name>
    <dbReference type="NCBI Taxonomy" id="2767595"/>
    <lineage>
        <taxon>Bacteria</taxon>
        <taxon>Pseudomonadati</taxon>
        <taxon>Pseudomonadota</taxon>
        <taxon>Betaproteobacteria</taxon>
        <taxon>Rhodocyclales</taxon>
        <taxon>Zoogloeaceae</taxon>
        <taxon>Thauera</taxon>
    </lineage>
</organism>
<dbReference type="RefSeq" id="WP_187718552.1">
    <property type="nucleotide sequence ID" value="NZ_JACTAH010000002.1"/>
</dbReference>
<evidence type="ECO:0000313" key="1">
    <source>
        <dbReference type="EMBL" id="MBD8503743.1"/>
    </source>
</evidence>
<evidence type="ECO:0000313" key="2">
    <source>
        <dbReference type="Proteomes" id="UP000603602"/>
    </source>
</evidence>
<keyword evidence="2" id="KW-1185">Reference proteome</keyword>
<evidence type="ECO:0008006" key="3">
    <source>
        <dbReference type="Google" id="ProtNLM"/>
    </source>
</evidence>
<comment type="caution">
    <text evidence="1">The sequence shown here is derived from an EMBL/GenBank/DDBJ whole genome shotgun (WGS) entry which is preliminary data.</text>
</comment>
<sequence length="176" mass="18596">MTARSPAFEASTVHRKTAAGRAELASRNADLSPRQRQLLVLVDGRRSDGELAALIGRETLAELLATLRALGLVVSADQANGASTEPVLNASAMAEPAPVALPGERLEAIRALMKDSARRHLGLLAQEVHLVIEQASCAHTLRAAIARWHLALRDSRNGHAEADALLGSVRALLEGG</sequence>
<reference evidence="2" key="1">
    <citation type="submission" date="2023-07" db="EMBL/GenBank/DDBJ databases">
        <title>Thauera sp. CAU 1555 isolated from sand of Yaerae Beach.</title>
        <authorList>
            <person name="Kim W."/>
        </authorList>
    </citation>
    <scope>NUCLEOTIDE SEQUENCE [LARGE SCALE GENOMIC DNA]</scope>
    <source>
        <strain evidence="2">CAU 1555</strain>
    </source>
</reference>
<dbReference type="Proteomes" id="UP000603602">
    <property type="component" value="Unassembled WGS sequence"/>
</dbReference>
<proteinExistence type="predicted"/>
<name>A0ABR9BBM4_9RHOO</name>